<evidence type="ECO:0000313" key="2">
    <source>
        <dbReference type="Proteomes" id="UP000823388"/>
    </source>
</evidence>
<protein>
    <submittedName>
        <fullName evidence="1">Uncharacterized protein</fullName>
    </submittedName>
</protein>
<gene>
    <name evidence="1" type="ORF">PVAP13_9KG256252</name>
</gene>
<dbReference type="PANTHER" id="PTHR16023:SF0">
    <property type="entry name" value="PROTEIN VAC14 HOMOLOG"/>
    <property type="match status" value="1"/>
</dbReference>
<dbReference type="GO" id="GO:0070772">
    <property type="term" value="C:PAS complex"/>
    <property type="evidence" value="ECO:0007669"/>
    <property type="project" value="InterPro"/>
</dbReference>
<comment type="caution">
    <text evidence="1">The sequence shown here is derived from an EMBL/GenBank/DDBJ whole genome shotgun (WGS) entry which is preliminary data.</text>
</comment>
<dbReference type="EMBL" id="CM029053">
    <property type="protein sequence ID" value="KAG2549570.1"/>
    <property type="molecule type" value="Genomic_DNA"/>
</dbReference>
<organism evidence="1 2">
    <name type="scientific">Panicum virgatum</name>
    <name type="common">Blackwell switchgrass</name>
    <dbReference type="NCBI Taxonomy" id="38727"/>
    <lineage>
        <taxon>Eukaryota</taxon>
        <taxon>Viridiplantae</taxon>
        <taxon>Streptophyta</taxon>
        <taxon>Embryophyta</taxon>
        <taxon>Tracheophyta</taxon>
        <taxon>Spermatophyta</taxon>
        <taxon>Magnoliopsida</taxon>
        <taxon>Liliopsida</taxon>
        <taxon>Poales</taxon>
        <taxon>Poaceae</taxon>
        <taxon>PACMAD clade</taxon>
        <taxon>Panicoideae</taxon>
        <taxon>Panicodae</taxon>
        <taxon>Paniceae</taxon>
        <taxon>Panicinae</taxon>
        <taxon>Panicum</taxon>
        <taxon>Panicum sect. Hiantes</taxon>
    </lineage>
</organism>
<dbReference type="Proteomes" id="UP000823388">
    <property type="component" value="Chromosome 9K"/>
</dbReference>
<dbReference type="PANTHER" id="PTHR16023">
    <property type="entry name" value="TAX1 BINDING PROTEIN-RELATED"/>
    <property type="match status" value="1"/>
</dbReference>
<dbReference type="GO" id="GO:0006661">
    <property type="term" value="P:phosphatidylinositol biosynthetic process"/>
    <property type="evidence" value="ECO:0007669"/>
    <property type="project" value="InterPro"/>
</dbReference>
<dbReference type="GO" id="GO:0010008">
    <property type="term" value="C:endosome membrane"/>
    <property type="evidence" value="ECO:0007669"/>
    <property type="project" value="TreeGrafter"/>
</dbReference>
<reference evidence="1" key="1">
    <citation type="submission" date="2020-05" db="EMBL/GenBank/DDBJ databases">
        <title>WGS assembly of Panicum virgatum.</title>
        <authorList>
            <person name="Lovell J.T."/>
            <person name="Jenkins J."/>
            <person name="Shu S."/>
            <person name="Juenger T.E."/>
            <person name="Schmutz J."/>
        </authorList>
    </citation>
    <scope>NUCLEOTIDE SEQUENCE</scope>
    <source>
        <strain evidence="1">AP13</strain>
    </source>
</reference>
<evidence type="ECO:0000313" key="1">
    <source>
        <dbReference type="EMBL" id="KAG2549570.1"/>
    </source>
</evidence>
<sequence>MVTDALCVIHGAMLRNLSNKLYEKRKNAVLEIEGIVKQLATAGEHEKISVVISLLINDFTYSPQATHRKGGLIGFAAVTVGLTSDAAQQACCCLEEIHVKDIEQSNFQEKNQS</sequence>
<accession>A0A8T0NJM7</accession>
<keyword evidence="2" id="KW-1185">Reference proteome</keyword>
<dbReference type="InterPro" id="IPR026825">
    <property type="entry name" value="Vac14"/>
</dbReference>
<dbReference type="AlphaFoldDB" id="A0A8T0NJM7"/>
<name>A0A8T0NJM7_PANVG</name>
<proteinExistence type="predicted"/>